<dbReference type="Proteomes" id="UP000503004">
    <property type="component" value="Chromosome"/>
</dbReference>
<protein>
    <submittedName>
        <fullName evidence="6">Helix-turn-helix domain-containing protein</fullName>
    </submittedName>
</protein>
<dbReference type="InterPro" id="IPR018062">
    <property type="entry name" value="HTH_AraC-typ_CS"/>
</dbReference>
<dbReference type="KEGG" id="metu:GNH96_03345"/>
<dbReference type="InterPro" id="IPR018060">
    <property type="entry name" value="HTH_AraC"/>
</dbReference>
<dbReference type="PANTHER" id="PTHR46796">
    <property type="entry name" value="HTH-TYPE TRANSCRIPTIONAL ACTIVATOR RHAS-RELATED"/>
    <property type="match status" value="1"/>
</dbReference>
<dbReference type="SUPFAM" id="SSF46689">
    <property type="entry name" value="Homeodomain-like"/>
    <property type="match status" value="1"/>
</dbReference>
<dbReference type="InterPro" id="IPR009057">
    <property type="entry name" value="Homeodomain-like_sf"/>
</dbReference>
<dbReference type="Pfam" id="PF14525">
    <property type="entry name" value="AraC_binding_2"/>
    <property type="match status" value="1"/>
</dbReference>
<accession>A0A858Q5J1</accession>
<dbReference type="InterPro" id="IPR035418">
    <property type="entry name" value="AraC-bd_2"/>
</dbReference>
<keyword evidence="2" id="KW-0238">DNA-binding</keyword>
<evidence type="ECO:0000256" key="4">
    <source>
        <dbReference type="SAM" id="MobiDB-lite"/>
    </source>
</evidence>
<evidence type="ECO:0000313" key="6">
    <source>
        <dbReference type="EMBL" id="QJD29097.1"/>
    </source>
</evidence>
<dbReference type="RefSeq" id="WP_169602275.1">
    <property type="nucleotide sequence ID" value="NZ_CP046565.1"/>
</dbReference>
<keyword evidence="1" id="KW-0805">Transcription regulation</keyword>
<keyword evidence="7" id="KW-1185">Reference proteome</keyword>
<name>A0A858Q5J1_9GAMM</name>
<dbReference type="GO" id="GO:0043565">
    <property type="term" value="F:sequence-specific DNA binding"/>
    <property type="evidence" value="ECO:0007669"/>
    <property type="project" value="InterPro"/>
</dbReference>
<evidence type="ECO:0000256" key="3">
    <source>
        <dbReference type="ARBA" id="ARBA00023163"/>
    </source>
</evidence>
<dbReference type="PROSITE" id="PS00041">
    <property type="entry name" value="HTH_ARAC_FAMILY_1"/>
    <property type="match status" value="1"/>
</dbReference>
<dbReference type="EMBL" id="CP046565">
    <property type="protein sequence ID" value="QJD29097.1"/>
    <property type="molecule type" value="Genomic_DNA"/>
</dbReference>
<reference evidence="7" key="1">
    <citation type="submission" date="2019-12" db="EMBL/GenBank/DDBJ databases">
        <authorList>
            <person name="Awala S.I."/>
            <person name="Rhee S.K."/>
        </authorList>
    </citation>
    <scope>NUCLEOTIDE SEQUENCE [LARGE SCALE GENOMIC DNA]</scope>
    <source>
        <strain evidence="7">IM1</strain>
    </source>
</reference>
<dbReference type="GO" id="GO:0003700">
    <property type="term" value="F:DNA-binding transcription factor activity"/>
    <property type="evidence" value="ECO:0007669"/>
    <property type="project" value="InterPro"/>
</dbReference>
<proteinExistence type="predicted"/>
<sequence length="352" mass="39188">MGSQLVFCSNELPERDRFDLWRETASGGPGAVDVVHVDRRPFFGRVEWLPLGCIDAYKGSFSAATFTRSRRWIERDGFDGFSFHINLSGRSETLRHKERTVLDGFSATGFSYGKPFEASLIPPAGRYCESLNLVIPREAMLPKAPNAERCIGALHADQAPLRLLSQYLMLLGNTPPVAEDSRLSQLAGNHVLDLLALLLGPTREAEHEARLCGLRAARLATLKKYLLDNHHQPHLSVTTAAQALGISERYLHDLIAETGESFTEMVNRLRLERARRLLCDPDHRHLRIGEIAFAAGFNDLSYFNRLFRRRFGETPGTFKAGEHMTGSAVDPFDRLQPSATPGIIEGGGDRPP</sequence>
<gene>
    <name evidence="6" type="ORF">GNH96_03345</name>
</gene>
<dbReference type="InterPro" id="IPR050204">
    <property type="entry name" value="AraC_XylS_family_regulators"/>
</dbReference>
<evidence type="ECO:0000256" key="1">
    <source>
        <dbReference type="ARBA" id="ARBA00023015"/>
    </source>
</evidence>
<dbReference type="AlphaFoldDB" id="A0A858Q5J1"/>
<dbReference type="Gene3D" id="1.10.10.60">
    <property type="entry name" value="Homeodomain-like"/>
    <property type="match status" value="1"/>
</dbReference>
<keyword evidence="3" id="KW-0804">Transcription</keyword>
<dbReference type="Pfam" id="PF12833">
    <property type="entry name" value="HTH_18"/>
    <property type="match status" value="1"/>
</dbReference>
<evidence type="ECO:0000259" key="5">
    <source>
        <dbReference type="PROSITE" id="PS01124"/>
    </source>
</evidence>
<dbReference type="SMART" id="SM00342">
    <property type="entry name" value="HTH_ARAC"/>
    <property type="match status" value="1"/>
</dbReference>
<evidence type="ECO:0000313" key="7">
    <source>
        <dbReference type="Proteomes" id="UP000503004"/>
    </source>
</evidence>
<organism evidence="6 7">
    <name type="scientific">Methylococcus geothermalis</name>
    <dbReference type="NCBI Taxonomy" id="2681310"/>
    <lineage>
        <taxon>Bacteria</taxon>
        <taxon>Pseudomonadati</taxon>
        <taxon>Pseudomonadota</taxon>
        <taxon>Gammaproteobacteria</taxon>
        <taxon>Methylococcales</taxon>
        <taxon>Methylococcaceae</taxon>
        <taxon>Methylococcus</taxon>
    </lineage>
</organism>
<evidence type="ECO:0000256" key="2">
    <source>
        <dbReference type="ARBA" id="ARBA00023125"/>
    </source>
</evidence>
<dbReference type="PRINTS" id="PR00032">
    <property type="entry name" value="HTHARAC"/>
</dbReference>
<dbReference type="InterPro" id="IPR020449">
    <property type="entry name" value="Tscrpt_reg_AraC-type_HTH"/>
</dbReference>
<feature type="region of interest" description="Disordered" evidence="4">
    <location>
        <begin position="318"/>
        <end position="352"/>
    </location>
</feature>
<feature type="domain" description="HTH araC/xylS-type" evidence="5">
    <location>
        <begin position="220"/>
        <end position="321"/>
    </location>
</feature>
<dbReference type="PANTHER" id="PTHR46796:SF6">
    <property type="entry name" value="ARAC SUBFAMILY"/>
    <property type="match status" value="1"/>
</dbReference>
<dbReference type="PROSITE" id="PS01124">
    <property type="entry name" value="HTH_ARAC_FAMILY_2"/>
    <property type="match status" value="1"/>
</dbReference>